<evidence type="ECO:0000256" key="5">
    <source>
        <dbReference type="ARBA" id="ARBA00023136"/>
    </source>
</evidence>
<evidence type="ECO:0000256" key="1">
    <source>
        <dbReference type="ARBA" id="ARBA00004651"/>
    </source>
</evidence>
<evidence type="ECO:0000313" key="10">
    <source>
        <dbReference type="EMBL" id="TMQ55722.1"/>
    </source>
</evidence>
<evidence type="ECO:0000256" key="2">
    <source>
        <dbReference type="ARBA" id="ARBA00022475"/>
    </source>
</evidence>
<evidence type="ECO:0000256" key="7">
    <source>
        <dbReference type="SAM" id="Phobius"/>
    </source>
</evidence>
<dbReference type="Pfam" id="PF02687">
    <property type="entry name" value="FtsX"/>
    <property type="match status" value="1"/>
</dbReference>
<evidence type="ECO:0000256" key="3">
    <source>
        <dbReference type="ARBA" id="ARBA00022692"/>
    </source>
</evidence>
<feature type="domain" description="MacB-like periplasmic core" evidence="9">
    <location>
        <begin position="8"/>
        <end position="142"/>
    </location>
</feature>
<gene>
    <name evidence="10" type="ORF">E6K75_09175</name>
</gene>
<dbReference type="InterPro" id="IPR025857">
    <property type="entry name" value="MacB_PCD"/>
</dbReference>
<keyword evidence="5 7" id="KW-0472">Membrane</keyword>
<reference evidence="10 11" key="1">
    <citation type="journal article" date="2019" name="Nat. Microbiol.">
        <title>Mediterranean grassland soil C-N compound turnover is dependent on rainfall and depth, and is mediated by genomically divergent microorganisms.</title>
        <authorList>
            <person name="Diamond S."/>
            <person name="Andeer P.F."/>
            <person name="Li Z."/>
            <person name="Crits-Christoph A."/>
            <person name="Burstein D."/>
            <person name="Anantharaman K."/>
            <person name="Lane K.R."/>
            <person name="Thomas B.C."/>
            <person name="Pan C."/>
            <person name="Northen T.R."/>
            <person name="Banfield J.F."/>
        </authorList>
    </citation>
    <scope>NUCLEOTIDE SEQUENCE [LARGE SCALE GENOMIC DNA]</scope>
    <source>
        <strain evidence="10">WS_5</strain>
    </source>
</reference>
<keyword evidence="3 7" id="KW-0812">Transmembrane</keyword>
<dbReference type="InterPro" id="IPR050250">
    <property type="entry name" value="Macrolide_Exporter_MacB"/>
</dbReference>
<evidence type="ECO:0000256" key="6">
    <source>
        <dbReference type="ARBA" id="ARBA00038076"/>
    </source>
</evidence>
<feature type="transmembrane region" description="Helical" evidence="7">
    <location>
        <begin position="179"/>
        <end position="204"/>
    </location>
</feature>
<dbReference type="GO" id="GO:0022857">
    <property type="term" value="F:transmembrane transporter activity"/>
    <property type="evidence" value="ECO:0007669"/>
    <property type="project" value="TreeGrafter"/>
</dbReference>
<accession>A0A538SWI4</accession>
<dbReference type="PANTHER" id="PTHR30572:SF4">
    <property type="entry name" value="ABC TRANSPORTER PERMEASE YTRF"/>
    <property type="match status" value="1"/>
</dbReference>
<dbReference type="PANTHER" id="PTHR30572">
    <property type="entry name" value="MEMBRANE COMPONENT OF TRANSPORTER-RELATED"/>
    <property type="match status" value="1"/>
</dbReference>
<evidence type="ECO:0000313" key="11">
    <source>
        <dbReference type="Proteomes" id="UP000320913"/>
    </source>
</evidence>
<dbReference type="Pfam" id="PF12704">
    <property type="entry name" value="MacB_PCD"/>
    <property type="match status" value="1"/>
</dbReference>
<sequence>FKAQYKGESTNPNLSICGGTPEYPPNNTHYVGLGRNLSEMDVKTAQKVAVIGYAIAKKLYPFTDPVGKDIRVDGRKYQVIGVFDEKKSAFGGAFDNYVLIPVSTFVNTYGLVGRDGFPRSVNITVRAKTPELIQDAIEETRQVLRRDRGLKPGEEDNFEFFNSQSLITQFNKMSVGVKIAAFVIGIIALIVAGIGIMNIMLVAVTERTREIGIRKALGAKRVSILGQFLLEAVILCNIGGLVGIVVGFGLGNLVTVFTHFDASVPMEWAVIGLLFCSAVGIGFGLLPAIRASRLHPIDALRYE</sequence>
<dbReference type="Proteomes" id="UP000320913">
    <property type="component" value="Unassembled WGS sequence"/>
</dbReference>
<dbReference type="GO" id="GO:0005886">
    <property type="term" value="C:plasma membrane"/>
    <property type="evidence" value="ECO:0007669"/>
    <property type="project" value="UniProtKB-SubCell"/>
</dbReference>
<dbReference type="AlphaFoldDB" id="A0A538SWI4"/>
<keyword evidence="4 7" id="KW-1133">Transmembrane helix</keyword>
<feature type="non-terminal residue" evidence="10">
    <location>
        <position position="1"/>
    </location>
</feature>
<name>A0A538SWI4_UNCEI</name>
<protein>
    <submittedName>
        <fullName evidence="10">FtsX-like permease family protein</fullName>
    </submittedName>
</protein>
<feature type="domain" description="ABC3 transporter permease C-terminal" evidence="8">
    <location>
        <begin position="183"/>
        <end position="296"/>
    </location>
</feature>
<keyword evidence="2" id="KW-1003">Cell membrane</keyword>
<dbReference type="InterPro" id="IPR003838">
    <property type="entry name" value="ABC3_permease_C"/>
</dbReference>
<organism evidence="10 11">
    <name type="scientific">Eiseniibacteriota bacterium</name>
    <dbReference type="NCBI Taxonomy" id="2212470"/>
    <lineage>
        <taxon>Bacteria</taxon>
        <taxon>Candidatus Eiseniibacteriota</taxon>
    </lineage>
</organism>
<evidence type="ECO:0000256" key="4">
    <source>
        <dbReference type="ARBA" id="ARBA00022989"/>
    </source>
</evidence>
<evidence type="ECO:0000259" key="8">
    <source>
        <dbReference type="Pfam" id="PF02687"/>
    </source>
</evidence>
<comment type="caution">
    <text evidence="10">The sequence shown here is derived from an EMBL/GenBank/DDBJ whole genome shotgun (WGS) entry which is preliminary data.</text>
</comment>
<evidence type="ECO:0000259" key="9">
    <source>
        <dbReference type="Pfam" id="PF12704"/>
    </source>
</evidence>
<proteinExistence type="inferred from homology"/>
<feature type="transmembrane region" description="Helical" evidence="7">
    <location>
        <begin position="224"/>
        <end position="248"/>
    </location>
</feature>
<dbReference type="EMBL" id="VBOV01000244">
    <property type="protein sequence ID" value="TMQ55722.1"/>
    <property type="molecule type" value="Genomic_DNA"/>
</dbReference>
<feature type="transmembrane region" description="Helical" evidence="7">
    <location>
        <begin position="268"/>
        <end position="289"/>
    </location>
</feature>
<comment type="similarity">
    <text evidence="6">Belongs to the ABC-4 integral membrane protein family.</text>
</comment>
<comment type="subcellular location">
    <subcellularLocation>
        <location evidence="1">Cell membrane</location>
        <topology evidence="1">Multi-pass membrane protein</topology>
    </subcellularLocation>
</comment>